<accession>A0A7J7L7R1</accession>
<evidence type="ECO:0000313" key="2">
    <source>
        <dbReference type="Proteomes" id="UP000541444"/>
    </source>
</evidence>
<reference evidence="1 2" key="1">
    <citation type="journal article" date="2020" name="IScience">
        <title>Genome Sequencing of the Endangered Kingdonia uniflora (Circaeasteraceae, Ranunculales) Reveals Potential Mechanisms of Evolutionary Specialization.</title>
        <authorList>
            <person name="Sun Y."/>
            <person name="Deng T."/>
            <person name="Zhang A."/>
            <person name="Moore M.J."/>
            <person name="Landis J.B."/>
            <person name="Lin N."/>
            <person name="Zhang H."/>
            <person name="Zhang X."/>
            <person name="Huang J."/>
            <person name="Zhang X."/>
            <person name="Sun H."/>
            <person name="Wang H."/>
        </authorList>
    </citation>
    <scope>NUCLEOTIDE SEQUENCE [LARGE SCALE GENOMIC DNA]</scope>
    <source>
        <strain evidence="1">TB1705</strain>
        <tissue evidence="1">Leaf</tissue>
    </source>
</reference>
<name>A0A7J7L7R1_9MAGN</name>
<gene>
    <name evidence="1" type="ORF">GIB67_032472</name>
</gene>
<sequence length="92" mass="10905">IAWIESDSTTAVEAFKTNSIPWILEASWENARRNMRNMILETGVRLISVWMLSLIRELFFKEACVRLKREDRLFSRKLKFLCRNILDSVDIV</sequence>
<comment type="caution">
    <text evidence="1">The sequence shown here is derived from an EMBL/GenBank/DDBJ whole genome shotgun (WGS) entry which is preliminary data.</text>
</comment>
<dbReference type="AlphaFoldDB" id="A0A7J7L7R1"/>
<keyword evidence="2" id="KW-1185">Reference proteome</keyword>
<organism evidence="1 2">
    <name type="scientific">Kingdonia uniflora</name>
    <dbReference type="NCBI Taxonomy" id="39325"/>
    <lineage>
        <taxon>Eukaryota</taxon>
        <taxon>Viridiplantae</taxon>
        <taxon>Streptophyta</taxon>
        <taxon>Embryophyta</taxon>
        <taxon>Tracheophyta</taxon>
        <taxon>Spermatophyta</taxon>
        <taxon>Magnoliopsida</taxon>
        <taxon>Ranunculales</taxon>
        <taxon>Circaeasteraceae</taxon>
        <taxon>Kingdonia</taxon>
    </lineage>
</organism>
<dbReference type="EMBL" id="JACGCM010002568">
    <property type="protein sequence ID" value="KAF6138578.1"/>
    <property type="molecule type" value="Genomic_DNA"/>
</dbReference>
<proteinExistence type="predicted"/>
<protein>
    <submittedName>
        <fullName evidence="1">Uncharacterized protein</fullName>
    </submittedName>
</protein>
<dbReference type="Proteomes" id="UP000541444">
    <property type="component" value="Unassembled WGS sequence"/>
</dbReference>
<feature type="non-terminal residue" evidence="1">
    <location>
        <position position="1"/>
    </location>
</feature>
<evidence type="ECO:0000313" key="1">
    <source>
        <dbReference type="EMBL" id="KAF6138578.1"/>
    </source>
</evidence>